<dbReference type="RefSeq" id="WP_121242983.1">
    <property type="nucleotide sequence ID" value="NZ_BHVV01000008.1"/>
</dbReference>
<evidence type="ECO:0000313" key="2">
    <source>
        <dbReference type="EMBL" id="RLJ62721.1"/>
    </source>
</evidence>
<sequence>MKRAAVWLLLAPLGALAADDLPPLQQAPAEYARRAAAAAPCATGDVVALTVAADARSGLEATYDAARGRLRILYRMAFNQLTEGWNWHPERALAGDDYYTYKYLPLASVDEDRGTYRAEDKIGSPQEFRVQWRTDYFFAFDNPYGFYPHDADDDAGFVADVAVPAAEAARLAGGDLRMALSGRLGADCISDSTTFWKATSAAPVDFTLKKRYLIGKLAAVWFYDAASGRVLARLPATPAQGR</sequence>
<accession>A0A497X902</accession>
<organism evidence="2 3">
    <name type="scientific">Sulfurisoma sediminicola</name>
    <dbReference type="NCBI Taxonomy" id="1381557"/>
    <lineage>
        <taxon>Bacteria</taxon>
        <taxon>Pseudomonadati</taxon>
        <taxon>Pseudomonadota</taxon>
        <taxon>Betaproteobacteria</taxon>
        <taxon>Nitrosomonadales</taxon>
        <taxon>Sterolibacteriaceae</taxon>
        <taxon>Sulfurisoma</taxon>
    </lineage>
</organism>
<feature type="signal peptide" evidence="1">
    <location>
        <begin position="1"/>
        <end position="17"/>
    </location>
</feature>
<dbReference type="Proteomes" id="UP000268908">
    <property type="component" value="Unassembled WGS sequence"/>
</dbReference>
<reference evidence="2 3" key="1">
    <citation type="submission" date="2018-10" db="EMBL/GenBank/DDBJ databases">
        <title>Genomic Encyclopedia of Type Strains, Phase IV (KMG-IV): sequencing the most valuable type-strain genomes for metagenomic binning, comparative biology and taxonomic classification.</title>
        <authorList>
            <person name="Goeker M."/>
        </authorList>
    </citation>
    <scope>NUCLEOTIDE SEQUENCE [LARGE SCALE GENOMIC DNA]</scope>
    <source>
        <strain evidence="2 3">DSM 26916</strain>
    </source>
</reference>
<name>A0A497X902_9PROT</name>
<gene>
    <name evidence="2" type="ORF">DFR35_2537</name>
</gene>
<evidence type="ECO:0008006" key="4">
    <source>
        <dbReference type="Google" id="ProtNLM"/>
    </source>
</evidence>
<dbReference type="OrthoDB" id="9179455at2"/>
<keyword evidence="1" id="KW-0732">Signal</keyword>
<feature type="chain" id="PRO_5019714207" description="DUF3298 domain-containing protein" evidence="1">
    <location>
        <begin position="18"/>
        <end position="242"/>
    </location>
</feature>
<comment type="caution">
    <text evidence="2">The sequence shown here is derived from an EMBL/GenBank/DDBJ whole genome shotgun (WGS) entry which is preliminary data.</text>
</comment>
<proteinExistence type="predicted"/>
<evidence type="ECO:0000313" key="3">
    <source>
        <dbReference type="Proteomes" id="UP000268908"/>
    </source>
</evidence>
<keyword evidence="3" id="KW-1185">Reference proteome</keyword>
<dbReference type="AlphaFoldDB" id="A0A497X902"/>
<protein>
    <recommendedName>
        <fullName evidence="4">DUF3298 domain-containing protein</fullName>
    </recommendedName>
</protein>
<evidence type="ECO:0000256" key="1">
    <source>
        <dbReference type="SAM" id="SignalP"/>
    </source>
</evidence>
<dbReference type="EMBL" id="RCCI01000007">
    <property type="protein sequence ID" value="RLJ62721.1"/>
    <property type="molecule type" value="Genomic_DNA"/>
</dbReference>